<dbReference type="CDD" id="cd06223">
    <property type="entry name" value="PRTases_typeI"/>
    <property type="match status" value="1"/>
</dbReference>
<accession>A0A562SGS8</accession>
<dbReference type="Pfam" id="PF00156">
    <property type="entry name" value="Pribosyltran"/>
    <property type="match status" value="1"/>
</dbReference>
<comment type="caution">
    <text evidence="4">The sequence shown here is derived from an EMBL/GenBank/DDBJ whole genome shotgun (WGS) entry which is preliminary data.</text>
</comment>
<sequence length="288" mass="31746">MRLATYGIRFDLVNSLLKSCFYESCQLSSWARDLRYKCVGLLTSASKSSLDFLLPPRCLICSAATDRGGAYCPNCWKDLPLIERPFCEQLGIPFVHHMGAGALSPKAISDPPLFARSRSATLFSGSARECVHKLKYGRRRELAKPMAEMMVRAGKDILQERSIIIPVPLHWTRLVERRFNQAADLANEIAAYTGYPIEISGLQRTRRTQNQVGLTGKERAKNVRGAFRVKAASAPVISSQRVLLVDDVFTTGSTVRTCVRALLSAGASSVDVLTFSMADTTANQTNLP</sequence>
<gene>
    <name evidence="4" type="ORF">JM93_04237</name>
</gene>
<feature type="domain" description="Double zinc ribbon" evidence="3">
    <location>
        <begin position="50"/>
        <end position="97"/>
    </location>
</feature>
<dbReference type="InterPro" id="IPR029057">
    <property type="entry name" value="PRTase-like"/>
</dbReference>
<dbReference type="EMBL" id="VLLF01000013">
    <property type="protein sequence ID" value="TWI79890.1"/>
    <property type="molecule type" value="Genomic_DNA"/>
</dbReference>
<evidence type="ECO:0000313" key="5">
    <source>
        <dbReference type="Proteomes" id="UP000320593"/>
    </source>
</evidence>
<dbReference type="Pfam" id="PF18912">
    <property type="entry name" value="DZR_2"/>
    <property type="match status" value="1"/>
</dbReference>
<name>A0A562SGS8_9HYPH</name>
<evidence type="ECO:0000256" key="1">
    <source>
        <dbReference type="ARBA" id="ARBA00008007"/>
    </source>
</evidence>
<feature type="domain" description="Phosphoribosyltransferase" evidence="2">
    <location>
        <begin position="186"/>
        <end position="274"/>
    </location>
</feature>
<proteinExistence type="inferred from homology"/>
<dbReference type="InterPro" id="IPR051910">
    <property type="entry name" value="ComF/GntX_DNA_util-trans"/>
</dbReference>
<evidence type="ECO:0000259" key="2">
    <source>
        <dbReference type="Pfam" id="PF00156"/>
    </source>
</evidence>
<dbReference type="PANTHER" id="PTHR47505">
    <property type="entry name" value="DNA UTILIZATION PROTEIN YHGH"/>
    <property type="match status" value="1"/>
</dbReference>
<organism evidence="4 5">
    <name type="scientific">Roseibium hamelinense</name>
    <dbReference type="NCBI Taxonomy" id="150831"/>
    <lineage>
        <taxon>Bacteria</taxon>
        <taxon>Pseudomonadati</taxon>
        <taxon>Pseudomonadota</taxon>
        <taxon>Alphaproteobacteria</taxon>
        <taxon>Hyphomicrobiales</taxon>
        <taxon>Stappiaceae</taxon>
        <taxon>Roseibium</taxon>
    </lineage>
</organism>
<dbReference type="SUPFAM" id="SSF53271">
    <property type="entry name" value="PRTase-like"/>
    <property type="match status" value="1"/>
</dbReference>
<protein>
    <submittedName>
        <fullName evidence="4">ComF family protein</fullName>
    </submittedName>
</protein>
<evidence type="ECO:0000259" key="3">
    <source>
        <dbReference type="Pfam" id="PF18912"/>
    </source>
</evidence>
<dbReference type="Proteomes" id="UP000320593">
    <property type="component" value="Unassembled WGS sequence"/>
</dbReference>
<evidence type="ECO:0000313" key="4">
    <source>
        <dbReference type="EMBL" id="TWI79890.1"/>
    </source>
</evidence>
<comment type="similarity">
    <text evidence="1">Belongs to the ComF/GntX family.</text>
</comment>
<dbReference type="AlphaFoldDB" id="A0A562SGS8"/>
<dbReference type="PANTHER" id="PTHR47505:SF1">
    <property type="entry name" value="DNA UTILIZATION PROTEIN YHGH"/>
    <property type="match status" value="1"/>
</dbReference>
<dbReference type="Gene3D" id="3.40.50.2020">
    <property type="match status" value="1"/>
</dbReference>
<dbReference type="InterPro" id="IPR044005">
    <property type="entry name" value="DZR_2"/>
</dbReference>
<keyword evidence="5" id="KW-1185">Reference proteome</keyword>
<reference evidence="4 5" key="1">
    <citation type="submission" date="2019-07" db="EMBL/GenBank/DDBJ databases">
        <title>Genomic Encyclopedia of Archaeal and Bacterial Type Strains, Phase II (KMG-II): from individual species to whole genera.</title>
        <authorList>
            <person name="Goeker M."/>
        </authorList>
    </citation>
    <scope>NUCLEOTIDE SEQUENCE [LARGE SCALE GENOMIC DNA]</scope>
    <source>
        <strain evidence="4 5">ATCC BAA-252</strain>
    </source>
</reference>
<dbReference type="InterPro" id="IPR000836">
    <property type="entry name" value="PRTase_dom"/>
</dbReference>